<organism evidence="5 6">
    <name type="scientific">Streptomyces gossypii</name>
    <dbReference type="NCBI Taxonomy" id="2883101"/>
    <lineage>
        <taxon>Bacteria</taxon>
        <taxon>Bacillati</taxon>
        <taxon>Actinomycetota</taxon>
        <taxon>Actinomycetes</taxon>
        <taxon>Kitasatosporales</taxon>
        <taxon>Streptomycetaceae</taxon>
        <taxon>Streptomyces</taxon>
    </lineage>
</organism>
<sequence>MADTPRRAAIYCRISRDDDSSTSIETQERDGRAWCELRGYEVAMVVHDVGVSGSIRPEEREGFKKILAELHGLDVVVARSVDRFSRVTGHFASLVETLDKRHTTLADVHGQADLTSPYGRFVVTLMVAFAQLERETIQQRILRSRTALQKGGKWGGGAAPYGFRLVPHPEGGKRLAVDPVPAGVLRGVIRRVTAGLSLTREVDRLNREGVLSPGDLRKGQRGELPPPAPGYGIWTYSPLYQLLRSEVLRGYRVMGKRETRRVVRDEAGEPVRVGPPLVTDQEWNALQRALDASGQTNRKPHKRDTMLLHVAWCPHCDGTLYFNTRNQKGKDSSFYSCMAYRGIARNKGCPGVAVSARLIEQRVEDWLLDSFGHVGHKERVLVGGGSAVPKIDELRADVEELARALVGLRGAAADAVTAQLIARQETLEAALAAPADEPRWELRPTGVTVAERWQKSDSAEKRLMLLDMRVRAEVLPPEEGRRWTPERVRVGVYTSQEEDHLAELESIITAEEAGGMGQPK</sequence>
<accession>A0ABT2K236</accession>
<evidence type="ECO:0000256" key="1">
    <source>
        <dbReference type="ARBA" id="ARBA00023125"/>
    </source>
</evidence>
<protein>
    <submittedName>
        <fullName evidence="5">Recombinase family protein</fullName>
    </submittedName>
</protein>
<evidence type="ECO:0000259" key="3">
    <source>
        <dbReference type="PROSITE" id="PS51736"/>
    </source>
</evidence>
<keyword evidence="2" id="KW-0233">DNA recombination</keyword>
<feature type="domain" description="Resolvase/invertase-type recombinase catalytic" evidence="3">
    <location>
        <begin position="7"/>
        <end position="152"/>
    </location>
</feature>
<dbReference type="PANTHER" id="PTHR30461:SF2">
    <property type="entry name" value="SERINE RECOMBINASE PINE-RELATED"/>
    <property type="match status" value="1"/>
</dbReference>
<evidence type="ECO:0000313" key="6">
    <source>
        <dbReference type="Proteomes" id="UP001156389"/>
    </source>
</evidence>
<dbReference type="Pfam" id="PF07508">
    <property type="entry name" value="Recombinase"/>
    <property type="match status" value="1"/>
</dbReference>
<keyword evidence="6" id="KW-1185">Reference proteome</keyword>
<evidence type="ECO:0000256" key="2">
    <source>
        <dbReference type="ARBA" id="ARBA00023172"/>
    </source>
</evidence>
<dbReference type="InterPro" id="IPR036162">
    <property type="entry name" value="Resolvase-like_N_sf"/>
</dbReference>
<evidence type="ECO:0000313" key="5">
    <source>
        <dbReference type="EMBL" id="MCT2594218.1"/>
    </source>
</evidence>
<dbReference type="EMBL" id="JAJAGO010000019">
    <property type="protein sequence ID" value="MCT2594218.1"/>
    <property type="molecule type" value="Genomic_DNA"/>
</dbReference>
<dbReference type="PROSITE" id="PS51736">
    <property type="entry name" value="RECOMBINASES_3"/>
    <property type="match status" value="1"/>
</dbReference>
<dbReference type="Gene3D" id="3.40.50.1390">
    <property type="entry name" value="Resolvase, N-terminal catalytic domain"/>
    <property type="match status" value="1"/>
</dbReference>
<proteinExistence type="predicted"/>
<name>A0ABT2K236_9ACTN</name>
<reference evidence="5 6" key="1">
    <citation type="submission" date="2021-10" db="EMBL/GenBank/DDBJ databases">
        <title>Streptomyces gossypii sp. nov., isolated from soil collected from cotton field.</title>
        <authorList>
            <person name="Ge X."/>
            <person name="Chen X."/>
            <person name="Liu W."/>
        </authorList>
    </citation>
    <scope>NUCLEOTIDE SEQUENCE [LARGE SCALE GENOMIC DNA]</scope>
    <source>
        <strain evidence="5 6">N2-109</strain>
    </source>
</reference>
<dbReference type="Pfam" id="PF00239">
    <property type="entry name" value="Resolvase"/>
    <property type="match status" value="1"/>
</dbReference>
<feature type="domain" description="Recombinase" evidence="4">
    <location>
        <begin position="160"/>
        <end position="296"/>
    </location>
</feature>
<dbReference type="CDD" id="cd00338">
    <property type="entry name" value="Ser_Recombinase"/>
    <property type="match status" value="1"/>
</dbReference>
<dbReference type="Proteomes" id="UP001156389">
    <property type="component" value="Unassembled WGS sequence"/>
</dbReference>
<dbReference type="SUPFAM" id="SSF53041">
    <property type="entry name" value="Resolvase-like"/>
    <property type="match status" value="1"/>
</dbReference>
<dbReference type="RefSeq" id="WP_260221531.1">
    <property type="nucleotide sequence ID" value="NZ_JAJAGO010000019.1"/>
</dbReference>
<evidence type="ECO:0000259" key="4">
    <source>
        <dbReference type="PROSITE" id="PS51737"/>
    </source>
</evidence>
<dbReference type="PROSITE" id="PS51737">
    <property type="entry name" value="RECOMBINASE_DNA_BIND"/>
    <property type="match status" value="1"/>
</dbReference>
<dbReference type="InterPro" id="IPR011109">
    <property type="entry name" value="DNA_bind_recombinase_dom"/>
</dbReference>
<dbReference type="InterPro" id="IPR038109">
    <property type="entry name" value="DNA_bind_recomb_sf"/>
</dbReference>
<keyword evidence="1" id="KW-0238">DNA-binding</keyword>
<comment type="caution">
    <text evidence="5">The sequence shown here is derived from an EMBL/GenBank/DDBJ whole genome shotgun (WGS) entry which is preliminary data.</text>
</comment>
<dbReference type="PANTHER" id="PTHR30461">
    <property type="entry name" value="DNA-INVERTASE FROM LAMBDOID PROPHAGE"/>
    <property type="match status" value="1"/>
</dbReference>
<dbReference type="Gene3D" id="3.90.1750.20">
    <property type="entry name" value="Putative Large Serine Recombinase, Chain B, Domain 2"/>
    <property type="match status" value="1"/>
</dbReference>
<dbReference type="SMART" id="SM00857">
    <property type="entry name" value="Resolvase"/>
    <property type="match status" value="1"/>
</dbReference>
<gene>
    <name evidence="5" type="ORF">LHJ74_30655</name>
</gene>
<dbReference type="InterPro" id="IPR050639">
    <property type="entry name" value="SSR_resolvase"/>
</dbReference>
<dbReference type="InterPro" id="IPR006119">
    <property type="entry name" value="Resolv_N"/>
</dbReference>